<organism evidence="2 3">
    <name type="scientific">Tetracentron sinense</name>
    <name type="common">Spur-leaf</name>
    <dbReference type="NCBI Taxonomy" id="13715"/>
    <lineage>
        <taxon>Eukaryota</taxon>
        <taxon>Viridiplantae</taxon>
        <taxon>Streptophyta</taxon>
        <taxon>Embryophyta</taxon>
        <taxon>Tracheophyta</taxon>
        <taxon>Spermatophyta</taxon>
        <taxon>Magnoliopsida</taxon>
        <taxon>Trochodendrales</taxon>
        <taxon>Trochodendraceae</taxon>
        <taxon>Tetracentron</taxon>
    </lineage>
</organism>
<evidence type="ECO:0000313" key="3">
    <source>
        <dbReference type="Proteomes" id="UP000655225"/>
    </source>
</evidence>
<protein>
    <recommendedName>
        <fullName evidence="4">Endonuclease/exonuclease/phosphatase domain-containing protein</fullName>
    </recommendedName>
</protein>
<feature type="region of interest" description="Disordered" evidence="1">
    <location>
        <begin position="1"/>
        <end position="23"/>
    </location>
</feature>
<proteinExistence type="predicted"/>
<dbReference type="Gene3D" id="3.60.10.10">
    <property type="entry name" value="Endonuclease/exonuclease/phosphatase"/>
    <property type="match status" value="1"/>
</dbReference>
<evidence type="ECO:0008006" key="4">
    <source>
        <dbReference type="Google" id="ProtNLM"/>
    </source>
</evidence>
<dbReference type="Proteomes" id="UP000655225">
    <property type="component" value="Unassembled WGS sequence"/>
</dbReference>
<name>A0A835DH28_TETSI</name>
<keyword evidence="3" id="KW-1185">Reference proteome</keyword>
<gene>
    <name evidence="2" type="ORF">HHK36_009028</name>
</gene>
<dbReference type="SUPFAM" id="SSF56219">
    <property type="entry name" value="DNase I-like"/>
    <property type="match status" value="1"/>
</dbReference>
<dbReference type="EMBL" id="JABCRI010000006">
    <property type="protein sequence ID" value="KAF8404148.1"/>
    <property type="molecule type" value="Genomic_DNA"/>
</dbReference>
<dbReference type="OrthoDB" id="498125at2759"/>
<reference evidence="2 3" key="1">
    <citation type="submission" date="2020-04" db="EMBL/GenBank/DDBJ databases">
        <title>Plant Genome Project.</title>
        <authorList>
            <person name="Zhang R.-G."/>
        </authorList>
    </citation>
    <scope>NUCLEOTIDE SEQUENCE [LARGE SCALE GENOMIC DNA]</scope>
    <source>
        <strain evidence="2">YNK0</strain>
        <tissue evidence="2">Leaf</tissue>
    </source>
</reference>
<dbReference type="InterPro" id="IPR036691">
    <property type="entry name" value="Endo/exonu/phosph_ase_sf"/>
</dbReference>
<evidence type="ECO:0000313" key="2">
    <source>
        <dbReference type="EMBL" id="KAF8404148.1"/>
    </source>
</evidence>
<evidence type="ECO:0000256" key="1">
    <source>
        <dbReference type="SAM" id="MobiDB-lite"/>
    </source>
</evidence>
<dbReference type="AlphaFoldDB" id="A0A835DH28"/>
<accession>A0A835DH28</accession>
<comment type="caution">
    <text evidence="2">The sequence shown here is derived from an EMBL/GenBank/DDBJ whole genome shotgun (WGS) entry which is preliminary data.</text>
</comment>
<sequence length="161" mass="18270">MNERVNHFSNSEKSQEGSSDEEGLWRMQVVDSEVKEAGSVELEKNAFGSTSRKVEEGSSKRKEILANVGKSVEVSKVLGLQFAGGEEHARGFFADLEFREEIGAMKIVLWNVRGSGREERRLEVRGLLRKFKPEIIAIQETKLEVMSDRIVSKVWDNRQVD</sequence>